<evidence type="ECO:0000313" key="2">
    <source>
        <dbReference type="Proteomes" id="UP000035648"/>
    </source>
</evidence>
<sequence length="164" mass="18947">MIKENLIFFDTEFSSLNPNVGEILSAGFIKDTGEELYFEIDYSGPTNEWVKENILPTLKQEKISKELAVKKIQEFIGDSKPILVAFVNQFDVVYLHKLFGENDIPYGWPPIDLATLMVVKGLDVDKYYENQKEYIKKLGIKGEFIQHNALDDARLVKEVYYKIT</sequence>
<reference evidence="1 2" key="1">
    <citation type="journal article" date="2015" name="Nature">
        <title>rRNA introns, odd ribosomes, and small enigmatic genomes across a large radiation of phyla.</title>
        <authorList>
            <person name="Brown C.T."/>
            <person name="Hug L.A."/>
            <person name="Thomas B.C."/>
            <person name="Sharon I."/>
            <person name="Castelle C.J."/>
            <person name="Singh A."/>
            <person name="Wilkins M.J."/>
            <person name="Williams K.H."/>
            <person name="Banfield J.F."/>
        </authorList>
    </citation>
    <scope>NUCLEOTIDE SEQUENCE [LARGE SCALE GENOMIC DNA]</scope>
</reference>
<dbReference type="STRING" id="1618337.UT28_C0001G0982"/>
<dbReference type="InterPro" id="IPR012337">
    <property type="entry name" value="RNaseH-like_sf"/>
</dbReference>
<gene>
    <name evidence="1" type="ORF">UT28_C0001G0982</name>
</gene>
<dbReference type="EMBL" id="CP011213">
    <property type="protein sequence ID" value="AKM82758.1"/>
    <property type="molecule type" value="Genomic_DNA"/>
</dbReference>
<accession>A0A0G4B5T7</accession>
<dbReference type="Proteomes" id="UP000035648">
    <property type="component" value="Chromosome"/>
</dbReference>
<protein>
    <submittedName>
        <fullName evidence="1">Uncharacterized protein</fullName>
    </submittedName>
</protein>
<dbReference type="AlphaFoldDB" id="A0A0G4B5T7"/>
<name>A0A0G4B5T7_9BACT</name>
<proteinExistence type="predicted"/>
<dbReference type="SUPFAM" id="SSF53098">
    <property type="entry name" value="Ribonuclease H-like"/>
    <property type="match status" value="1"/>
</dbReference>
<organism evidence="1 2">
    <name type="scientific">Berkelbacteria bacterium GW2011_GWE1_39_12</name>
    <dbReference type="NCBI Taxonomy" id="1618337"/>
    <lineage>
        <taxon>Bacteria</taxon>
        <taxon>Candidatus Berkelbacteria</taxon>
    </lineage>
</organism>
<evidence type="ECO:0000313" key="1">
    <source>
        <dbReference type="EMBL" id="AKM82758.1"/>
    </source>
</evidence>
<dbReference type="Gene3D" id="3.30.420.10">
    <property type="entry name" value="Ribonuclease H-like superfamily/Ribonuclease H"/>
    <property type="match status" value="1"/>
</dbReference>
<dbReference type="GO" id="GO:0003676">
    <property type="term" value="F:nucleic acid binding"/>
    <property type="evidence" value="ECO:0007669"/>
    <property type="project" value="InterPro"/>
</dbReference>
<dbReference type="KEGG" id="bbgw:UT28_C0001G0982"/>
<dbReference type="InterPro" id="IPR036397">
    <property type="entry name" value="RNaseH_sf"/>
</dbReference>